<keyword evidence="1" id="KW-0614">Plasmid</keyword>
<dbReference type="AlphaFoldDB" id="A0A8B0SSE6"/>
<reference evidence="1" key="1">
    <citation type="submission" date="2020-01" db="EMBL/GenBank/DDBJ databases">
        <authorList>
            <person name="Qin S."/>
        </authorList>
    </citation>
    <scope>NUCLEOTIDE SEQUENCE</scope>
    <source>
        <strain evidence="1">CVir17-16-YZ6g</strain>
        <plasmid evidence="1">p17-15-vir-like</plasmid>
    </source>
</reference>
<name>A0A8B0SSE6_KLEPN</name>
<sequence length="52" mass="6060">MKNKVLLIFLISSTVRPFFQPLQRKASECLIFVVMNRSRTVLTSLFKVRISC</sequence>
<dbReference type="EMBL" id="MN956836">
    <property type="protein sequence ID" value="QTX13921.1"/>
    <property type="molecule type" value="Genomic_DNA"/>
</dbReference>
<proteinExistence type="predicted"/>
<organism evidence="1">
    <name type="scientific">Klebsiella pneumoniae</name>
    <dbReference type="NCBI Taxonomy" id="573"/>
    <lineage>
        <taxon>Bacteria</taxon>
        <taxon>Pseudomonadati</taxon>
        <taxon>Pseudomonadota</taxon>
        <taxon>Gammaproteobacteria</taxon>
        <taxon>Enterobacterales</taxon>
        <taxon>Enterobacteriaceae</taxon>
        <taxon>Klebsiella/Raoultella group</taxon>
        <taxon>Klebsiella</taxon>
        <taxon>Klebsiella pneumoniae complex</taxon>
    </lineage>
</organism>
<accession>A0A8B0SSE6</accession>
<protein>
    <submittedName>
        <fullName evidence="1">Uncharacterized protein</fullName>
    </submittedName>
</protein>
<evidence type="ECO:0000313" key="1">
    <source>
        <dbReference type="EMBL" id="QTX13921.1"/>
    </source>
</evidence>
<geneLocation type="plasmid" evidence="1">
    <name>p17-15-vir-like</name>
</geneLocation>